<feature type="transmembrane region" description="Helical" evidence="7">
    <location>
        <begin position="171"/>
        <end position="195"/>
    </location>
</feature>
<feature type="domain" description="ABC transporter" evidence="8">
    <location>
        <begin position="487"/>
        <end position="719"/>
    </location>
</feature>
<dbReference type="OrthoDB" id="311344at2"/>
<keyword evidence="5 7" id="KW-1133">Transmembrane helix</keyword>
<keyword evidence="3" id="KW-0547">Nucleotide-binding</keyword>
<dbReference type="InterPro" id="IPR036640">
    <property type="entry name" value="ABC1_TM_sf"/>
</dbReference>
<dbReference type="SMART" id="SM00382">
    <property type="entry name" value="AAA"/>
    <property type="match status" value="1"/>
</dbReference>
<evidence type="ECO:0000259" key="9">
    <source>
        <dbReference type="PROSITE" id="PS50929"/>
    </source>
</evidence>
<keyword evidence="2 7" id="KW-0812">Transmembrane</keyword>
<name>A0A239J959_EKHLU</name>
<dbReference type="PROSITE" id="PS50893">
    <property type="entry name" value="ABC_TRANSPORTER_2"/>
    <property type="match status" value="1"/>
</dbReference>
<evidence type="ECO:0000256" key="1">
    <source>
        <dbReference type="ARBA" id="ARBA00004651"/>
    </source>
</evidence>
<dbReference type="Gene3D" id="1.20.1560.10">
    <property type="entry name" value="ABC transporter type 1, transmembrane domain"/>
    <property type="match status" value="1"/>
</dbReference>
<dbReference type="SUPFAM" id="SSF90123">
    <property type="entry name" value="ABC transporter transmembrane region"/>
    <property type="match status" value="1"/>
</dbReference>
<evidence type="ECO:0000256" key="6">
    <source>
        <dbReference type="ARBA" id="ARBA00023136"/>
    </source>
</evidence>
<gene>
    <name evidence="10" type="ORF">SAMN05421640_2050</name>
</gene>
<dbReference type="SUPFAM" id="SSF52540">
    <property type="entry name" value="P-loop containing nucleoside triphosphate hydrolases"/>
    <property type="match status" value="1"/>
</dbReference>
<feature type="transmembrane region" description="Helical" evidence="7">
    <location>
        <begin position="396"/>
        <end position="417"/>
    </location>
</feature>
<proteinExistence type="predicted"/>
<evidence type="ECO:0000256" key="5">
    <source>
        <dbReference type="ARBA" id="ARBA00022989"/>
    </source>
</evidence>
<dbReference type="InterPro" id="IPR027417">
    <property type="entry name" value="P-loop_NTPase"/>
</dbReference>
<feature type="domain" description="ABC transmembrane type-1" evidence="9">
    <location>
        <begin position="175"/>
        <end position="452"/>
    </location>
</feature>
<comment type="subcellular location">
    <subcellularLocation>
        <location evidence="1">Cell membrane</location>
        <topology evidence="1">Multi-pass membrane protein</topology>
    </subcellularLocation>
</comment>
<feature type="transmembrane region" description="Helical" evidence="7">
    <location>
        <begin position="284"/>
        <end position="302"/>
    </location>
</feature>
<evidence type="ECO:0000256" key="3">
    <source>
        <dbReference type="ARBA" id="ARBA00022741"/>
    </source>
</evidence>
<dbReference type="Proteomes" id="UP000198393">
    <property type="component" value="Unassembled WGS sequence"/>
</dbReference>
<evidence type="ECO:0000259" key="8">
    <source>
        <dbReference type="PROSITE" id="PS50893"/>
    </source>
</evidence>
<dbReference type="InterPro" id="IPR011527">
    <property type="entry name" value="ABC1_TM_dom"/>
</dbReference>
<keyword evidence="11" id="KW-1185">Reference proteome</keyword>
<keyword evidence="4" id="KW-0067">ATP-binding</keyword>
<keyword evidence="6 7" id="KW-0472">Membrane</keyword>
<protein>
    <submittedName>
        <fullName evidence="10">ABC-type bacteriocin/lantibiotic exporter, contains an N-terminal double-glycine peptidase domain</fullName>
    </submittedName>
</protein>
<accession>A0A239J959</accession>
<evidence type="ECO:0000313" key="11">
    <source>
        <dbReference type="Proteomes" id="UP000198393"/>
    </source>
</evidence>
<evidence type="ECO:0000256" key="4">
    <source>
        <dbReference type="ARBA" id="ARBA00022840"/>
    </source>
</evidence>
<dbReference type="GO" id="GO:0005886">
    <property type="term" value="C:plasma membrane"/>
    <property type="evidence" value="ECO:0007669"/>
    <property type="project" value="UniProtKB-SubCell"/>
</dbReference>
<dbReference type="Gene3D" id="3.40.50.300">
    <property type="entry name" value="P-loop containing nucleotide triphosphate hydrolases"/>
    <property type="match status" value="1"/>
</dbReference>
<dbReference type="Pfam" id="PF00664">
    <property type="entry name" value="ABC_membrane"/>
    <property type="match status" value="1"/>
</dbReference>
<dbReference type="GO" id="GO:0016887">
    <property type="term" value="F:ATP hydrolysis activity"/>
    <property type="evidence" value="ECO:0007669"/>
    <property type="project" value="InterPro"/>
</dbReference>
<sequence>MNNQQIIRCLQECATKLDISLNISKLERVDIISRFYEDTELSEFQRDLIEAGNESGIVLLEKHMEHDVLMKFISDSSSPTIVFLEQDGFLPAFISKKKKEIVLEFITQTGQLREVRTPDFNKLKFSTNAEGEVFTLTSFAYQSFNADGDSSLMTPVKRLFNLLSADKKDIFYVYVYAALIGLVSLTLPLGIQAAVELISGGVVFSSVYLLITLIILGVLGTGVLQVLQITIVEYLQRRVFTKAAFEFAFRVPRIKMESVLNMHMPELMNRFFDVLTLQKGLPKLLIDLSTGLIQILFGLLLLSFYHPFFIIFGLGLIGLLFLIFYLTGPKGLKSSIQESKYKYKVVYWLEEMARTLYSFKLAGNTILPLKKTDYFVNNYLKHRSAHFKVLISQYSFILLFKAIVTGGLLILGTILVVQREITLGQFVASEVIIILVLNSVEKIIMYMDIVYDMLTAVDKISHVTDLPLEESGGIDIPHSQMAEGLDVKLENVSYTYPGSKRPSLSHLNIEIPKGGTLCISGGSGAGKTTLTNIIAGIHQNYEGILTYNDLSLRDLDSTYIRDRIGKNVSQEDIFEGSVLENILVGKPTSDIDHAIAAIKEVGLSREINALENGLNTQILSAGKGFSSSFVNKLVLARCLAKRPAMLILNDFFNNFTKAERLKLIEMLTRVDKKWTLIVVSNDPLVMAACDRVLYLENGEAKALEPFDELIKRDEIIKEIY</sequence>
<dbReference type="RefSeq" id="WP_089356766.1">
    <property type="nucleotide sequence ID" value="NZ_FZPD01000003.1"/>
</dbReference>
<dbReference type="Pfam" id="PF00005">
    <property type="entry name" value="ABC_tran"/>
    <property type="match status" value="1"/>
</dbReference>
<dbReference type="InterPro" id="IPR003593">
    <property type="entry name" value="AAA+_ATPase"/>
</dbReference>
<dbReference type="GO" id="GO:0005524">
    <property type="term" value="F:ATP binding"/>
    <property type="evidence" value="ECO:0007669"/>
    <property type="project" value="UniProtKB-KW"/>
</dbReference>
<evidence type="ECO:0000256" key="2">
    <source>
        <dbReference type="ARBA" id="ARBA00022692"/>
    </source>
</evidence>
<evidence type="ECO:0000313" key="10">
    <source>
        <dbReference type="EMBL" id="SNT02370.1"/>
    </source>
</evidence>
<dbReference type="PROSITE" id="PS50929">
    <property type="entry name" value="ABC_TM1F"/>
    <property type="match status" value="1"/>
</dbReference>
<reference evidence="10 11" key="1">
    <citation type="submission" date="2017-06" db="EMBL/GenBank/DDBJ databases">
        <authorList>
            <person name="Kim H.J."/>
            <person name="Triplett B.A."/>
        </authorList>
    </citation>
    <scope>NUCLEOTIDE SEQUENCE [LARGE SCALE GENOMIC DNA]</scope>
    <source>
        <strain evidence="10 11">DSM 19307</strain>
    </source>
</reference>
<dbReference type="GO" id="GO:0015421">
    <property type="term" value="F:ABC-type oligopeptide transporter activity"/>
    <property type="evidence" value="ECO:0007669"/>
    <property type="project" value="TreeGrafter"/>
</dbReference>
<dbReference type="AlphaFoldDB" id="A0A239J959"/>
<feature type="transmembrane region" description="Helical" evidence="7">
    <location>
        <begin position="308"/>
        <end position="327"/>
    </location>
</feature>
<feature type="transmembrane region" description="Helical" evidence="7">
    <location>
        <begin position="207"/>
        <end position="232"/>
    </location>
</feature>
<dbReference type="EMBL" id="FZPD01000003">
    <property type="protein sequence ID" value="SNT02370.1"/>
    <property type="molecule type" value="Genomic_DNA"/>
</dbReference>
<dbReference type="PANTHER" id="PTHR43394:SF4">
    <property type="entry name" value="TOXIN SECRETION ABC TRANSPORTER ATP-BINDING PROTEIN"/>
    <property type="match status" value="1"/>
</dbReference>
<evidence type="ECO:0000256" key="7">
    <source>
        <dbReference type="SAM" id="Phobius"/>
    </source>
</evidence>
<dbReference type="InterPro" id="IPR003439">
    <property type="entry name" value="ABC_transporter-like_ATP-bd"/>
</dbReference>
<dbReference type="PANTHER" id="PTHR43394">
    <property type="entry name" value="ATP-DEPENDENT PERMEASE MDL1, MITOCHONDRIAL"/>
    <property type="match status" value="1"/>
</dbReference>
<organism evidence="10 11">
    <name type="scientific">Ekhidna lutea</name>
    <dbReference type="NCBI Taxonomy" id="447679"/>
    <lineage>
        <taxon>Bacteria</taxon>
        <taxon>Pseudomonadati</taxon>
        <taxon>Bacteroidota</taxon>
        <taxon>Cytophagia</taxon>
        <taxon>Cytophagales</taxon>
        <taxon>Reichenbachiellaceae</taxon>
        <taxon>Ekhidna</taxon>
    </lineage>
</organism>
<dbReference type="InterPro" id="IPR039421">
    <property type="entry name" value="Type_1_exporter"/>
</dbReference>